<proteinExistence type="predicted"/>
<gene>
    <name evidence="2" type="ORF">PR048_006143</name>
</gene>
<dbReference type="Proteomes" id="UP001159363">
    <property type="component" value="Chromosome 2"/>
</dbReference>
<name>A0ABQ9IBD2_9NEOP</name>
<protein>
    <submittedName>
        <fullName evidence="2">Uncharacterized protein</fullName>
    </submittedName>
</protein>
<organism evidence="2 3">
    <name type="scientific">Dryococelus australis</name>
    <dbReference type="NCBI Taxonomy" id="614101"/>
    <lineage>
        <taxon>Eukaryota</taxon>
        <taxon>Metazoa</taxon>
        <taxon>Ecdysozoa</taxon>
        <taxon>Arthropoda</taxon>
        <taxon>Hexapoda</taxon>
        <taxon>Insecta</taxon>
        <taxon>Pterygota</taxon>
        <taxon>Neoptera</taxon>
        <taxon>Polyneoptera</taxon>
        <taxon>Phasmatodea</taxon>
        <taxon>Verophasmatodea</taxon>
        <taxon>Anareolatae</taxon>
        <taxon>Phasmatidae</taxon>
        <taxon>Eurycanthinae</taxon>
        <taxon>Dryococelus</taxon>
    </lineage>
</organism>
<sequence>MNKIVSIIEELAEDAARIRYPRKRVITHGLKELFQAYLDAIYLYHNRRLFEILLVSPHEKQNWETGYRCNEDRFEREKAKFSPNRQSNRIFLAPFRKLMTEYGINHYTIYLELKASVVEHIIELLRWLPIKLRIIVICTTRIKPVEVLMLLVHSTFTALHDNWRGVQFSEMPPRKAEIIRTSSECIRPIKFLRSCNHGFCITTGPKKLLYACSALSLGTEFPNILYYNRHTDCEARRSVMLVTTEGKYCSSIGVYPNPLSQSELAARAHCTLEYVFQPRPRVDHCFTCPTLEVNAERRRNSRAEETGIPEKTRRPAASCVMMSASPLGQVTEGGSRAVFLGLVPGSQPSAFCTTTSPSGGSNLGCTVVARRRYYRLETGMLVLVNVIGLLHNRETRRQKDTRTDPVESEPVVPARRVVEPGHQHCTRAPHMAGASRPRLGSRHPVSSCRAAALETRARSPPWGPSWGGQGLCAAGIERPTGVEEKSEMTHPQGWQGAADAEKGKILGSR</sequence>
<feature type="region of interest" description="Disordered" evidence="1">
    <location>
        <begin position="480"/>
        <end position="509"/>
    </location>
</feature>
<accession>A0ABQ9IBD2</accession>
<comment type="caution">
    <text evidence="2">The sequence shown here is derived from an EMBL/GenBank/DDBJ whole genome shotgun (WGS) entry which is preliminary data.</text>
</comment>
<evidence type="ECO:0000313" key="3">
    <source>
        <dbReference type="Proteomes" id="UP001159363"/>
    </source>
</evidence>
<reference evidence="2 3" key="1">
    <citation type="submission" date="2023-02" db="EMBL/GenBank/DDBJ databases">
        <title>LHISI_Scaffold_Assembly.</title>
        <authorList>
            <person name="Stuart O.P."/>
            <person name="Cleave R."/>
            <person name="Magrath M.J.L."/>
            <person name="Mikheyev A.S."/>
        </authorList>
    </citation>
    <scope>NUCLEOTIDE SEQUENCE [LARGE SCALE GENOMIC DNA]</scope>
    <source>
        <strain evidence="2">Daus_M_001</strain>
        <tissue evidence="2">Leg muscle</tissue>
    </source>
</reference>
<keyword evidence="3" id="KW-1185">Reference proteome</keyword>
<dbReference type="EMBL" id="JARBHB010000002">
    <property type="protein sequence ID" value="KAJ8893545.1"/>
    <property type="molecule type" value="Genomic_DNA"/>
</dbReference>
<evidence type="ECO:0000256" key="1">
    <source>
        <dbReference type="SAM" id="MobiDB-lite"/>
    </source>
</evidence>
<evidence type="ECO:0000313" key="2">
    <source>
        <dbReference type="EMBL" id="KAJ8893545.1"/>
    </source>
</evidence>
<feature type="compositionally biased region" description="Basic and acidic residues" evidence="1">
    <location>
        <begin position="499"/>
        <end position="509"/>
    </location>
</feature>